<keyword evidence="12" id="KW-1185">Reference proteome</keyword>
<evidence type="ECO:0000256" key="2">
    <source>
        <dbReference type="ARBA" id="ARBA00022714"/>
    </source>
</evidence>
<dbReference type="CDD" id="cd19945">
    <property type="entry name" value="Fer2_BFD"/>
    <property type="match status" value="1"/>
</dbReference>
<evidence type="ECO:0000256" key="6">
    <source>
        <dbReference type="ARBA" id="ARBA00023014"/>
    </source>
</evidence>
<dbReference type="AlphaFoldDB" id="A0A1H2ETM3"/>
<evidence type="ECO:0000256" key="1">
    <source>
        <dbReference type="ARBA" id="ARBA00022448"/>
    </source>
</evidence>
<dbReference type="Pfam" id="PF04324">
    <property type="entry name" value="Fer2_BFD"/>
    <property type="match status" value="1"/>
</dbReference>
<name>A0A1H2ETM3_9GAMM</name>
<evidence type="ECO:0000256" key="9">
    <source>
        <dbReference type="ARBA" id="ARBA00046332"/>
    </source>
</evidence>
<organism evidence="11 12">
    <name type="scientific">Halopseudomonas salegens</name>
    <dbReference type="NCBI Taxonomy" id="1434072"/>
    <lineage>
        <taxon>Bacteria</taxon>
        <taxon>Pseudomonadati</taxon>
        <taxon>Pseudomonadota</taxon>
        <taxon>Gammaproteobacteria</taxon>
        <taxon>Pseudomonadales</taxon>
        <taxon>Pseudomonadaceae</taxon>
        <taxon>Halopseudomonas</taxon>
    </lineage>
</organism>
<evidence type="ECO:0000256" key="3">
    <source>
        <dbReference type="ARBA" id="ARBA00022723"/>
    </source>
</evidence>
<dbReference type="PANTHER" id="PTHR37424:SF1">
    <property type="entry name" value="BACTERIOFERRITIN-ASSOCIATED FERREDOXIN"/>
    <property type="match status" value="1"/>
</dbReference>
<dbReference type="EMBL" id="LT629787">
    <property type="protein sequence ID" value="SDT98421.1"/>
    <property type="molecule type" value="Genomic_DNA"/>
</dbReference>
<dbReference type="GO" id="GO:0051537">
    <property type="term" value="F:2 iron, 2 sulfur cluster binding"/>
    <property type="evidence" value="ECO:0007669"/>
    <property type="project" value="UniProtKB-KW"/>
</dbReference>
<protein>
    <recommendedName>
        <fullName evidence="8">Bacterioferritin-associated ferredoxin</fullName>
    </recommendedName>
</protein>
<reference evidence="12" key="1">
    <citation type="submission" date="2016-10" db="EMBL/GenBank/DDBJ databases">
        <authorList>
            <person name="Varghese N."/>
            <person name="Submissions S."/>
        </authorList>
    </citation>
    <scope>NUCLEOTIDE SEQUENCE [LARGE SCALE GENOMIC DNA]</scope>
    <source>
        <strain evidence="12">CECT 8338</strain>
    </source>
</reference>
<dbReference type="InterPro" id="IPR041854">
    <property type="entry name" value="BFD-like_2Fe2S-bd_dom_sf"/>
</dbReference>
<feature type="domain" description="BFD-like [2Fe-2S]-binding" evidence="10">
    <location>
        <begin position="2"/>
        <end position="51"/>
    </location>
</feature>
<dbReference type="InterPro" id="IPR052371">
    <property type="entry name" value="BFD-associated_ferredoxin"/>
</dbReference>
<accession>A0A1H2ETM3</accession>
<keyword evidence="6" id="KW-0411">Iron-sulfur</keyword>
<keyword evidence="3" id="KW-0479">Metal-binding</keyword>
<comment type="cofactor">
    <cofactor evidence="7">
        <name>[2Fe-2S] cluster</name>
        <dbReference type="ChEBI" id="CHEBI:190135"/>
    </cofactor>
</comment>
<evidence type="ECO:0000313" key="12">
    <source>
        <dbReference type="Proteomes" id="UP000243924"/>
    </source>
</evidence>
<dbReference type="Gene3D" id="1.10.10.1100">
    <property type="entry name" value="BFD-like [2Fe-2S]-binding domain"/>
    <property type="match status" value="1"/>
</dbReference>
<evidence type="ECO:0000256" key="8">
    <source>
        <dbReference type="ARBA" id="ARBA00039386"/>
    </source>
</evidence>
<keyword evidence="5" id="KW-0408">Iron</keyword>
<comment type="similarity">
    <text evidence="9">Belongs to the Bfd family.</text>
</comment>
<evidence type="ECO:0000313" key="11">
    <source>
        <dbReference type="EMBL" id="SDT98421.1"/>
    </source>
</evidence>
<dbReference type="PANTHER" id="PTHR37424">
    <property type="entry name" value="BACTERIOFERRITIN-ASSOCIATED FERREDOXIN"/>
    <property type="match status" value="1"/>
</dbReference>
<dbReference type="OrthoDB" id="9815350at2"/>
<proteinExistence type="inferred from homology"/>
<sequence length="68" mass="7297">MYVCLCHGVTDRDIRRAAEDGCSSVRQLGKELGVGQQCGRCASTARAILRETRNNDFMALAAALAQPA</sequence>
<evidence type="ECO:0000256" key="5">
    <source>
        <dbReference type="ARBA" id="ARBA00023004"/>
    </source>
</evidence>
<evidence type="ECO:0000256" key="4">
    <source>
        <dbReference type="ARBA" id="ARBA00022982"/>
    </source>
</evidence>
<keyword evidence="1" id="KW-0813">Transport</keyword>
<keyword evidence="2" id="KW-0001">2Fe-2S</keyword>
<dbReference type="STRING" id="1434072.SAMN05216210_1025"/>
<dbReference type="GO" id="GO:0046872">
    <property type="term" value="F:metal ion binding"/>
    <property type="evidence" value="ECO:0007669"/>
    <property type="project" value="UniProtKB-KW"/>
</dbReference>
<dbReference type="Proteomes" id="UP000243924">
    <property type="component" value="Chromosome I"/>
</dbReference>
<evidence type="ECO:0000256" key="7">
    <source>
        <dbReference type="ARBA" id="ARBA00034078"/>
    </source>
</evidence>
<gene>
    <name evidence="11" type="ORF">SAMN05216210_1025</name>
</gene>
<dbReference type="InterPro" id="IPR007419">
    <property type="entry name" value="BFD-like_2Fe2S-bd_dom"/>
</dbReference>
<dbReference type="RefSeq" id="WP_092384779.1">
    <property type="nucleotide sequence ID" value="NZ_LT629787.1"/>
</dbReference>
<evidence type="ECO:0000259" key="10">
    <source>
        <dbReference type="Pfam" id="PF04324"/>
    </source>
</evidence>
<keyword evidence="4" id="KW-0249">Electron transport</keyword>